<evidence type="ECO:0000256" key="2">
    <source>
        <dbReference type="SAM" id="MobiDB-lite"/>
    </source>
</evidence>
<reference evidence="3 4" key="1">
    <citation type="submission" date="2023-07" db="EMBL/GenBank/DDBJ databases">
        <title>Comparative genomics of wheat-associated soil bacteria to identify genetic determinants of phenazine resistance.</title>
        <authorList>
            <person name="Mouncey N."/>
        </authorList>
    </citation>
    <scope>NUCLEOTIDE SEQUENCE [LARGE SCALE GENOMIC DNA]</scope>
    <source>
        <strain evidence="3 4">V2I4</strain>
    </source>
</reference>
<feature type="compositionally biased region" description="Basic and acidic residues" evidence="2">
    <location>
        <begin position="71"/>
        <end position="82"/>
    </location>
</feature>
<evidence type="ECO:0000256" key="1">
    <source>
        <dbReference type="SAM" id="Coils"/>
    </source>
</evidence>
<sequence length="386" mass="42809">MMDVLIGVSGAVIAAAIGAWAVLRARRPRRADVEAVDATPLEIARQHERDAMQEFVRGHDEDARRLMTELQRARDQAARERATSQPPQPAPRAPARRAVSPSGEGPRVELIDVSVPDRPARWMDPPVVDLKLRNRGGESAVLKRMVVEVLWACRITAFGDLLPYADTSGGVWLPPSATYDVELPEPEDADGTRITVGLSQVIGAGEADRFHVRLNTEIPPGDDYPHEAPGAISLYMLRLHVLYNADDRQVKFRPLAVACPGNLLPVPTKKAIRKRITEFRAKVDELRRRIDQEMATRGMEPSDWIANPPRTPGDLPADLDALSRGYRVNANFWDPKGAIRLFLDDAERICREISQLPLNLPDGLDRAVSVARTTLGELPALRRENS</sequence>
<dbReference type="Proteomes" id="UP001230328">
    <property type="component" value="Unassembled WGS sequence"/>
</dbReference>
<evidence type="ECO:0000313" key="3">
    <source>
        <dbReference type="EMBL" id="MDQ1022605.1"/>
    </source>
</evidence>
<dbReference type="EMBL" id="JAUSZI010000002">
    <property type="protein sequence ID" value="MDQ1022605.1"/>
    <property type="molecule type" value="Genomic_DNA"/>
</dbReference>
<dbReference type="RefSeq" id="WP_307517475.1">
    <property type="nucleotide sequence ID" value="NZ_JAUSZI010000002.1"/>
</dbReference>
<feature type="region of interest" description="Disordered" evidence="2">
    <location>
        <begin position="71"/>
        <end position="107"/>
    </location>
</feature>
<evidence type="ECO:0000313" key="4">
    <source>
        <dbReference type="Proteomes" id="UP001230328"/>
    </source>
</evidence>
<proteinExistence type="predicted"/>
<comment type="caution">
    <text evidence="3">The sequence shown here is derived from an EMBL/GenBank/DDBJ whole genome shotgun (WGS) entry which is preliminary data.</text>
</comment>
<evidence type="ECO:0008006" key="5">
    <source>
        <dbReference type="Google" id="ProtNLM"/>
    </source>
</evidence>
<organism evidence="3 4">
    <name type="scientific">Streptomyces umbrinus</name>
    <dbReference type="NCBI Taxonomy" id="67370"/>
    <lineage>
        <taxon>Bacteria</taxon>
        <taxon>Bacillati</taxon>
        <taxon>Actinomycetota</taxon>
        <taxon>Actinomycetes</taxon>
        <taxon>Kitasatosporales</taxon>
        <taxon>Streptomycetaceae</taxon>
        <taxon>Streptomyces</taxon>
        <taxon>Streptomyces phaeochromogenes group</taxon>
    </lineage>
</organism>
<keyword evidence="4" id="KW-1185">Reference proteome</keyword>
<feature type="coiled-coil region" evidence="1">
    <location>
        <begin position="269"/>
        <end position="296"/>
    </location>
</feature>
<name>A0ABU0SGB6_9ACTN</name>
<accession>A0ABU0SGB6</accession>
<keyword evidence="1" id="KW-0175">Coiled coil</keyword>
<protein>
    <recommendedName>
        <fullName evidence="5">Secreted protein</fullName>
    </recommendedName>
</protein>
<gene>
    <name evidence="3" type="ORF">QF035_000187</name>
</gene>